<evidence type="ECO:0000313" key="2">
    <source>
        <dbReference type="EMBL" id="MCD9645183.1"/>
    </source>
</evidence>
<accession>A0ABS8VDU3</accession>
<evidence type="ECO:0000256" key="1">
    <source>
        <dbReference type="SAM" id="MobiDB-lite"/>
    </source>
</evidence>
<feature type="compositionally biased region" description="Basic and acidic residues" evidence="1">
    <location>
        <begin position="158"/>
        <end position="178"/>
    </location>
</feature>
<feature type="non-terminal residue" evidence="2">
    <location>
        <position position="178"/>
    </location>
</feature>
<gene>
    <name evidence="2" type="ORF">HAX54_033905</name>
</gene>
<sequence>MQGHVAEECRFLVHHIIDYGQDNGKEMNKQGVEKEQIGERRKEDIKSFPTRFLSSGKVVGTYKKWLTIKDNRNLAVEKDQGTSVSNKYVVLGETQSMESEIGEAETGVNEEDKAFSGDKGTLHESDRGKKAVSDIGSEEVRKPNHVDENMESKSLIMGEEKIEQQVEETKRDISDQLE</sequence>
<reference evidence="2 3" key="1">
    <citation type="journal article" date="2021" name="BMC Genomics">
        <title>Datura genome reveals duplications of psychoactive alkaloid biosynthetic genes and high mutation rate following tissue culture.</title>
        <authorList>
            <person name="Rajewski A."/>
            <person name="Carter-House D."/>
            <person name="Stajich J."/>
            <person name="Litt A."/>
        </authorList>
    </citation>
    <scope>NUCLEOTIDE SEQUENCE [LARGE SCALE GENOMIC DNA]</scope>
    <source>
        <strain evidence="2">AR-01</strain>
    </source>
</reference>
<feature type="compositionally biased region" description="Basic and acidic residues" evidence="1">
    <location>
        <begin position="110"/>
        <end position="151"/>
    </location>
</feature>
<dbReference type="Proteomes" id="UP000823775">
    <property type="component" value="Unassembled WGS sequence"/>
</dbReference>
<keyword evidence="3" id="KW-1185">Reference proteome</keyword>
<proteinExistence type="predicted"/>
<comment type="caution">
    <text evidence="2">The sequence shown here is derived from an EMBL/GenBank/DDBJ whole genome shotgun (WGS) entry which is preliminary data.</text>
</comment>
<evidence type="ECO:0000313" key="3">
    <source>
        <dbReference type="Proteomes" id="UP000823775"/>
    </source>
</evidence>
<protein>
    <submittedName>
        <fullName evidence="2">Uncharacterized protein</fullName>
    </submittedName>
</protein>
<organism evidence="2 3">
    <name type="scientific">Datura stramonium</name>
    <name type="common">Jimsonweed</name>
    <name type="synonym">Common thornapple</name>
    <dbReference type="NCBI Taxonomy" id="4076"/>
    <lineage>
        <taxon>Eukaryota</taxon>
        <taxon>Viridiplantae</taxon>
        <taxon>Streptophyta</taxon>
        <taxon>Embryophyta</taxon>
        <taxon>Tracheophyta</taxon>
        <taxon>Spermatophyta</taxon>
        <taxon>Magnoliopsida</taxon>
        <taxon>eudicotyledons</taxon>
        <taxon>Gunneridae</taxon>
        <taxon>Pentapetalae</taxon>
        <taxon>asterids</taxon>
        <taxon>lamiids</taxon>
        <taxon>Solanales</taxon>
        <taxon>Solanaceae</taxon>
        <taxon>Solanoideae</taxon>
        <taxon>Datureae</taxon>
        <taxon>Datura</taxon>
    </lineage>
</organism>
<feature type="region of interest" description="Disordered" evidence="1">
    <location>
        <begin position="96"/>
        <end position="178"/>
    </location>
</feature>
<name>A0ABS8VDU3_DATST</name>
<dbReference type="EMBL" id="JACEIK010004356">
    <property type="protein sequence ID" value="MCD9645183.1"/>
    <property type="molecule type" value="Genomic_DNA"/>
</dbReference>